<protein>
    <recommendedName>
        <fullName evidence="4">DUF1269 domain-containing protein</fullName>
    </recommendedName>
</protein>
<feature type="transmembrane region" description="Helical" evidence="1">
    <location>
        <begin position="93"/>
        <end position="114"/>
    </location>
</feature>
<keyword evidence="1" id="KW-1133">Transmembrane helix</keyword>
<keyword evidence="3" id="KW-1185">Reference proteome</keyword>
<name>A0A1I7L2G7_9BURK</name>
<reference evidence="3" key="1">
    <citation type="submission" date="2016-10" db="EMBL/GenBank/DDBJ databases">
        <authorList>
            <person name="Varghese N."/>
            <person name="Submissions S."/>
        </authorList>
    </citation>
    <scope>NUCLEOTIDE SEQUENCE [LARGE SCALE GENOMIC DNA]</scope>
    <source>
        <strain evidence="3">CGMCC 1.11014</strain>
    </source>
</reference>
<evidence type="ECO:0000256" key="1">
    <source>
        <dbReference type="SAM" id="Phobius"/>
    </source>
</evidence>
<dbReference type="EMBL" id="FPBO01000022">
    <property type="protein sequence ID" value="SFV03959.1"/>
    <property type="molecule type" value="Genomic_DNA"/>
</dbReference>
<sequence length="170" mass="18542">MRRRLYYMLPDIPSARAMLDELLLARIEERHIKFMAREGTLPDDMPDCSFLQRTDLVHGAQLGMVIGGIVGLGAAILLTMFPPDGWTLRTATILAVALGGALFGGWASGMNAAAIPNTKLEQFAPRIAEGQVLLIVDVPPRRVVEIEEMIAKRHPEISFGGIEPPALAFP</sequence>
<keyword evidence="1" id="KW-0472">Membrane</keyword>
<dbReference type="AlphaFoldDB" id="A0A1I7L2G7"/>
<organism evidence="2 3">
    <name type="scientific">Pseudoduganella namucuonensis</name>
    <dbReference type="NCBI Taxonomy" id="1035707"/>
    <lineage>
        <taxon>Bacteria</taxon>
        <taxon>Pseudomonadati</taxon>
        <taxon>Pseudomonadota</taxon>
        <taxon>Betaproteobacteria</taxon>
        <taxon>Burkholderiales</taxon>
        <taxon>Oxalobacteraceae</taxon>
        <taxon>Telluria group</taxon>
        <taxon>Pseudoduganella</taxon>
    </lineage>
</organism>
<dbReference type="Proteomes" id="UP000199391">
    <property type="component" value="Unassembled WGS sequence"/>
</dbReference>
<evidence type="ECO:0000313" key="2">
    <source>
        <dbReference type="EMBL" id="SFV03959.1"/>
    </source>
</evidence>
<gene>
    <name evidence="2" type="ORF">SAMN05216552_102282</name>
</gene>
<evidence type="ECO:0000313" key="3">
    <source>
        <dbReference type="Proteomes" id="UP000199391"/>
    </source>
</evidence>
<proteinExistence type="predicted"/>
<keyword evidence="1" id="KW-0812">Transmembrane</keyword>
<dbReference type="RefSeq" id="WP_177307412.1">
    <property type="nucleotide sequence ID" value="NZ_FPBO01000022.1"/>
</dbReference>
<evidence type="ECO:0008006" key="4">
    <source>
        <dbReference type="Google" id="ProtNLM"/>
    </source>
</evidence>
<accession>A0A1I7L2G7</accession>
<feature type="transmembrane region" description="Helical" evidence="1">
    <location>
        <begin position="62"/>
        <end position="81"/>
    </location>
</feature>
<dbReference type="STRING" id="1035707.SAMN05216552_102282"/>